<protein>
    <submittedName>
        <fullName evidence="1">Uncharacterized protein</fullName>
    </submittedName>
</protein>
<sequence>MLGKWKLSRAIESTGYSLYYKDVSNADIFYVTSQESSEAYYPKNDRKVADYTWRKQGPADIKQNDVDKNPEILLTIILITIVSIRLVNWRSAPPETGKECTRSDTVTQGLILLYKASIRLTEACVMLL</sequence>
<proteinExistence type="predicted"/>
<reference evidence="1" key="1">
    <citation type="journal article" date="2023" name="G3 (Bethesda)">
        <title>A reference genome for the long-term kleptoplast-retaining sea slug Elysia crispata morphotype clarki.</title>
        <authorList>
            <person name="Eastman K.E."/>
            <person name="Pendleton A.L."/>
            <person name="Shaikh M.A."/>
            <person name="Suttiyut T."/>
            <person name="Ogas R."/>
            <person name="Tomko P."/>
            <person name="Gavelis G."/>
            <person name="Widhalm J.R."/>
            <person name="Wisecaver J.H."/>
        </authorList>
    </citation>
    <scope>NUCLEOTIDE SEQUENCE</scope>
    <source>
        <strain evidence="1">ECLA1</strain>
    </source>
</reference>
<organism evidence="1 2">
    <name type="scientific">Elysia crispata</name>
    <name type="common">lettuce slug</name>
    <dbReference type="NCBI Taxonomy" id="231223"/>
    <lineage>
        <taxon>Eukaryota</taxon>
        <taxon>Metazoa</taxon>
        <taxon>Spiralia</taxon>
        <taxon>Lophotrochozoa</taxon>
        <taxon>Mollusca</taxon>
        <taxon>Gastropoda</taxon>
        <taxon>Heterobranchia</taxon>
        <taxon>Euthyneura</taxon>
        <taxon>Panpulmonata</taxon>
        <taxon>Sacoglossa</taxon>
        <taxon>Placobranchoidea</taxon>
        <taxon>Plakobranchidae</taxon>
        <taxon>Elysia</taxon>
    </lineage>
</organism>
<name>A0AAE1CNM6_9GAST</name>
<keyword evidence="2" id="KW-1185">Reference proteome</keyword>
<accession>A0AAE1CNM6</accession>
<dbReference type="Proteomes" id="UP001283361">
    <property type="component" value="Unassembled WGS sequence"/>
</dbReference>
<comment type="caution">
    <text evidence="1">The sequence shown here is derived from an EMBL/GenBank/DDBJ whole genome shotgun (WGS) entry which is preliminary data.</text>
</comment>
<dbReference type="AlphaFoldDB" id="A0AAE1CNM6"/>
<evidence type="ECO:0000313" key="2">
    <source>
        <dbReference type="Proteomes" id="UP001283361"/>
    </source>
</evidence>
<gene>
    <name evidence="1" type="ORF">RRG08_058414</name>
</gene>
<dbReference type="EMBL" id="JAWDGP010007405">
    <property type="protein sequence ID" value="KAK3720527.1"/>
    <property type="molecule type" value="Genomic_DNA"/>
</dbReference>
<evidence type="ECO:0000313" key="1">
    <source>
        <dbReference type="EMBL" id="KAK3720527.1"/>
    </source>
</evidence>